<dbReference type="Proteomes" id="UP001152622">
    <property type="component" value="Chromosome 5"/>
</dbReference>
<gene>
    <name evidence="2" type="ORF">SKAU_G00152540</name>
</gene>
<keyword evidence="3" id="KW-1185">Reference proteome</keyword>
<proteinExistence type="predicted"/>
<protein>
    <submittedName>
        <fullName evidence="2">Uncharacterized protein</fullName>
    </submittedName>
</protein>
<evidence type="ECO:0000256" key="1">
    <source>
        <dbReference type="SAM" id="MobiDB-lite"/>
    </source>
</evidence>
<dbReference type="EMBL" id="JAINUF010000005">
    <property type="protein sequence ID" value="KAJ8358729.1"/>
    <property type="molecule type" value="Genomic_DNA"/>
</dbReference>
<evidence type="ECO:0000313" key="2">
    <source>
        <dbReference type="EMBL" id="KAJ8358729.1"/>
    </source>
</evidence>
<sequence length="88" mass="9436">MRPVIVLHQEEPRAHCTSVRSDNRSEDFIPVPNSSQGTVGYDMETLSRLSHVLSVNLLSSVKRTGANGGPANSGVLSRMPIELHGAGL</sequence>
<reference evidence="2" key="1">
    <citation type="journal article" date="2023" name="Science">
        <title>Genome structures resolve the early diversification of teleost fishes.</title>
        <authorList>
            <person name="Parey E."/>
            <person name="Louis A."/>
            <person name="Montfort J."/>
            <person name="Bouchez O."/>
            <person name="Roques C."/>
            <person name="Iampietro C."/>
            <person name="Lluch J."/>
            <person name="Castinel A."/>
            <person name="Donnadieu C."/>
            <person name="Desvignes T."/>
            <person name="Floi Bucao C."/>
            <person name="Jouanno E."/>
            <person name="Wen M."/>
            <person name="Mejri S."/>
            <person name="Dirks R."/>
            <person name="Jansen H."/>
            <person name="Henkel C."/>
            <person name="Chen W.J."/>
            <person name="Zahm M."/>
            <person name="Cabau C."/>
            <person name="Klopp C."/>
            <person name="Thompson A.W."/>
            <person name="Robinson-Rechavi M."/>
            <person name="Braasch I."/>
            <person name="Lecointre G."/>
            <person name="Bobe J."/>
            <person name="Postlethwait J.H."/>
            <person name="Berthelot C."/>
            <person name="Roest Crollius H."/>
            <person name="Guiguen Y."/>
        </authorList>
    </citation>
    <scope>NUCLEOTIDE SEQUENCE</scope>
    <source>
        <strain evidence="2">WJC10195</strain>
    </source>
</reference>
<name>A0A9Q1FGX8_SYNKA</name>
<feature type="region of interest" description="Disordered" evidence="1">
    <location>
        <begin position="13"/>
        <end position="33"/>
    </location>
</feature>
<dbReference type="AlphaFoldDB" id="A0A9Q1FGX8"/>
<comment type="caution">
    <text evidence="2">The sequence shown here is derived from an EMBL/GenBank/DDBJ whole genome shotgun (WGS) entry which is preliminary data.</text>
</comment>
<evidence type="ECO:0000313" key="3">
    <source>
        <dbReference type="Proteomes" id="UP001152622"/>
    </source>
</evidence>
<accession>A0A9Q1FGX8</accession>
<organism evidence="2 3">
    <name type="scientific">Synaphobranchus kaupii</name>
    <name type="common">Kaup's arrowtooth eel</name>
    <dbReference type="NCBI Taxonomy" id="118154"/>
    <lineage>
        <taxon>Eukaryota</taxon>
        <taxon>Metazoa</taxon>
        <taxon>Chordata</taxon>
        <taxon>Craniata</taxon>
        <taxon>Vertebrata</taxon>
        <taxon>Euteleostomi</taxon>
        <taxon>Actinopterygii</taxon>
        <taxon>Neopterygii</taxon>
        <taxon>Teleostei</taxon>
        <taxon>Anguilliformes</taxon>
        <taxon>Synaphobranchidae</taxon>
        <taxon>Synaphobranchus</taxon>
    </lineage>
</organism>